<name>A0A2X5P5V9_9GAMM</name>
<gene>
    <name evidence="1" type="ORF">NCTC11468_00370</name>
</gene>
<reference evidence="1 2" key="1">
    <citation type="submission" date="2018-06" db="EMBL/GenBank/DDBJ databases">
        <authorList>
            <consortium name="Pathogen Informatics"/>
            <person name="Doyle S."/>
        </authorList>
    </citation>
    <scope>NUCLEOTIDE SEQUENCE [LARGE SCALE GENOMIC DNA]</scope>
    <source>
        <strain evidence="1 2">NCTC11468</strain>
    </source>
</reference>
<proteinExistence type="predicted"/>
<dbReference type="EMBL" id="LS483499">
    <property type="protein sequence ID" value="SQK72122.1"/>
    <property type="molecule type" value="Genomic_DNA"/>
</dbReference>
<dbReference type="KEGG" id="tpty:NCTC11468_00370"/>
<organism evidence="1 2">
    <name type="scientific">Tatumella ptyseos</name>
    <dbReference type="NCBI Taxonomy" id="82987"/>
    <lineage>
        <taxon>Bacteria</taxon>
        <taxon>Pseudomonadati</taxon>
        <taxon>Pseudomonadota</taxon>
        <taxon>Gammaproteobacteria</taxon>
        <taxon>Enterobacterales</taxon>
        <taxon>Erwiniaceae</taxon>
        <taxon>Tatumella</taxon>
    </lineage>
</organism>
<accession>A0A2X5P5V9</accession>
<protein>
    <submittedName>
        <fullName evidence="1">Uncharacterized protein</fullName>
    </submittedName>
</protein>
<evidence type="ECO:0000313" key="1">
    <source>
        <dbReference type="EMBL" id="SQK72122.1"/>
    </source>
</evidence>
<dbReference type="Proteomes" id="UP000248758">
    <property type="component" value="Chromosome 1"/>
</dbReference>
<evidence type="ECO:0000313" key="2">
    <source>
        <dbReference type="Proteomes" id="UP000248758"/>
    </source>
</evidence>
<dbReference type="AlphaFoldDB" id="A0A2X5P5V9"/>
<sequence length="54" mass="6064">MPLRQSGHYIRRFSDHGDKKAGTCPAFSFTQPHLQCSNYCLLFGQFGFGLLQVG</sequence>